<organism evidence="1 2">
    <name type="scientific">Streptomyces anatolicus</name>
    <dbReference type="NCBI Taxonomy" id="2675858"/>
    <lineage>
        <taxon>Bacteria</taxon>
        <taxon>Bacillati</taxon>
        <taxon>Actinomycetota</taxon>
        <taxon>Actinomycetes</taxon>
        <taxon>Kitasatosporales</taxon>
        <taxon>Streptomycetaceae</taxon>
        <taxon>Streptomyces</taxon>
    </lineage>
</organism>
<dbReference type="Gene3D" id="1.10.10.60">
    <property type="entry name" value="Homeodomain-like"/>
    <property type="match status" value="1"/>
</dbReference>
<comment type="caution">
    <text evidence="1">The sequence shown here is derived from an EMBL/GenBank/DDBJ whole genome shotgun (WGS) entry which is preliminary data.</text>
</comment>
<dbReference type="Pfam" id="PF01527">
    <property type="entry name" value="HTH_Tnp_1"/>
    <property type="match status" value="1"/>
</dbReference>
<dbReference type="EMBL" id="WMBF01000198">
    <property type="protein sequence ID" value="MBW5423539.1"/>
    <property type="molecule type" value="Genomic_DNA"/>
</dbReference>
<dbReference type="InterPro" id="IPR002514">
    <property type="entry name" value="Transposase_8"/>
</dbReference>
<keyword evidence="2" id="KW-1185">Reference proteome</keyword>
<gene>
    <name evidence="1" type="ORF">GKQ77_18565</name>
</gene>
<proteinExistence type="predicted"/>
<reference evidence="1 2" key="1">
    <citation type="submission" date="2019-11" db="EMBL/GenBank/DDBJ databases">
        <authorList>
            <person name="Ay H."/>
        </authorList>
    </citation>
    <scope>NUCLEOTIDE SEQUENCE [LARGE SCALE GENOMIC DNA]</scope>
    <source>
        <strain evidence="1 2">BG9H</strain>
    </source>
</reference>
<evidence type="ECO:0000313" key="1">
    <source>
        <dbReference type="EMBL" id="MBW5423539.1"/>
    </source>
</evidence>
<sequence>MDLDGPGRDVQVGRRPPYSEEFRKDAVALFRAASGKRTYAAVAADLGITAESLRTWVRKAEAPATSGGRDADVSVAEELARLRAENTRLLRAEQEWRLEREILRRAAAYFAWEVK</sequence>
<name>A0ABS6YQ72_9ACTN</name>
<dbReference type="Proteomes" id="UP001197114">
    <property type="component" value="Unassembled WGS sequence"/>
</dbReference>
<dbReference type="InterPro" id="IPR009057">
    <property type="entry name" value="Homeodomain-like_sf"/>
</dbReference>
<accession>A0ABS6YQ72</accession>
<evidence type="ECO:0000313" key="2">
    <source>
        <dbReference type="Proteomes" id="UP001197114"/>
    </source>
</evidence>
<protein>
    <submittedName>
        <fullName evidence="1">Transposase</fullName>
    </submittedName>
</protein>
<dbReference type="SUPFAM" id="SSF46689">
    <property type="entry name" value="Homeodomain-like"/>
    <property type="match status" value="1"/>
</dbReference>